<evidence type="ECO:0000313" key="2">
    <source>
        <dbReference type="Proteomes" id="UP000828390"/>
    </source>
</evidence>
<reference evidence="1" key="1">
    <citation type="journal article" date="2019" name="bioRxiv">
        <title>The Genome of the Zebra Mussel, Dreissena polymorpha: A Resource for Invasive Species Research.</title>
        <authorList>
            <person name="McCartney M.A."/>
            <person name="Auch B."/>
            <person name="Kono T."/>
            <person name="Mallez S."/>
            <person name="Zhang Y."/>
            <person name="Obille A."/>
            <person name="Becker A."/>
            <person name="Abrahante J.E."/>
            <person name="Garbe J."/>
            <person name="Badalamenti J.P."/>
            <person name="Herman A."/>
            <person name="Mangelson H."/>
            <person name="Liachko I."/>
            <person name="Sullivan S."/>
            <person name="Sone E.D."/>
            <person name="Koren S."/>
            <person name="Silverstein K.A.T."/>
            <person name="Beckman K.B."/>
            <person name="Gohl D.M."/>
        </authorList>
    </citation>
    <scope>NUCLEOTIDE SEQUENCE</scope>
    <source>
        <strain evidence="1">Duluth1</strain>
        <tissue evidence="1">Whole animal</tissue>
    </source>
</reference>
<comment type="caution">
    <text evidence="1">The sequence shown here is derived from an EMBL/GenBank/DDBJ whole genome shotgun (WGS) entry which is preliminary data.</text>
</comment>
<dbReference type="EMBL" id="JAIWYP010000001">
    <property type="protein sequence ID" value="KAH3876743.1"/>
    <property type="molecule type" value="Genomic_DNA"/>
</dbReference>
<dbReference type="AlphaFoldDB" id="A0A9D4MHN4"/>
<name>A0A9D4MHN4_DREPO</name>
<dbReference type="Proteomes" id="UP000828390">
    <property type="component" value="Unassembled WGS sequence"/>
</dbReference>
<organism evidence="1 2">
    <name type="scientific">Dreissena polymorpha</name>
    <name type="common">Zebra mussel</name>
    <name type="synonym">Mytilus polymorpha</name>
    <dbReference type="NCBI Taxonomy" id="45954"/>
    <lineage>
        <taxon>Eukaryota</taxon>
        <taxon>Metazoa</taxon>
        <taxon>Spiralia</taxon>
        <taxon>Lophotrochozoa</taxon>
        <taxon>Mollusca</taxon>
        <taxon>Bivalvia</taxon>
        <taxon>Autobranchia</taxon>
        <taxon>Heteroconchia</taxon>
        <taxon>Euheterodonta</taxon>
        <taxon>Imparidentia</taxon>
        <taxon>Neoheterodontei</taxon>
        <taxon>Myida</taxon>
        <taxon>Dreissenoidea</taxon>
        <taxon>Dreissenidae</taxon>
        <taxon>Dreissena</taxon>
    </lineage>
</organism>
<reference evidence="1" key="2">
    <citation type="submission" date="2020-11" db="EMBL/GenBank/DDBJ databases">
        <authorList>
            <person name="McCartney M.A."/>
            <person name="Auch B."/>
            <person name="Kono T."/>
            <person name="Mallez S."/>
            <person name="Becker A."/>
            <person name="Gohl D.M."/>
            <person name="Silverstein K.A.T."/>
            <person name="Koren S."/>
            <person name="Bechman K.B."/>
            <person name="Herman A."/>
            <person name="Abrahante J.E."/>
            <person name="Garbe J."/>
        </authorList>
    </citation>
    <scope>NUCLEOTIDE SEQUENCE</scope>
    <source>
        <strain evidence="1">Duluth1</strain>
        <tissue evidence="1">Whole animal</tissue>
    </source>
</reference>
<proteinExistence type="predicted"/>
<gene>
    <name evidence="1" type="ORF">DPMN_000593</name>
</gene>
<keyword evidence="2" id="KW-1185">Reference proteome</keyword>
<accession>A0A9D4MHN4</accession>
<sequence length="74" mass="8504">MKNKFIVQNNDVNESIARILDAYSSTQDELDMHVDTECDWALSIVGSSSFTSYHNHSDEMVVFIYYLPVTETHT</sequence>
<evidence type="ECO:0000313" key="1">
    <source>
        <dbReference type="EMBL" id="KAH3876743.1"/>
    </source>
</evidence>
<protein>
    <submittedName>
        <fullName evidence="1">Uncharacterized protein</fullName>
    </submittedName>
</protein>